<accession>B6FWS8</accession>
<reference evidence="1 2" key="2">
    <citation type="submission" date="2008-10" db="EMBL/GenBank/DDBJ databases">
        <title>Draft genome sequence of Clostridium hiranonis (DSM 13275).</title>
        <authorList>
            <person name="Sudarsanam P."/>
            <person name="Ley R."/>
            <person name="Guruge J."/>
            <person name="Turnbaugh P.J."/>
            <person name="Mahowald M."/>
            <person name="Liep D."/>
            <person name="Gordon J."/>
        </authorList>
    </citation>
    <scope>NUCLEOTIDE SEQUENCE [LARGE SCALE GENOMIC DNA]</scope>
    <source>
        <strain evidence="1 2">DSM 13275</strain>
    </source>
</reference>
<keyword evidence="2" id="KW-1185">Reference proteome</keyword>
<organism evidence="1 2">
    <name type="scientific">Peptacetobacter hiranonis (strain DSM 13275 / JCM 10541 / KCTC 15199 / TO-931)</name>
    <name type="common">Clostridium hiranonis</name>
    <dbReference type="NCBI Taxonomy" id="500633"/>
    <lineage>
        <taxon>Bacteria</taxon>
        <taxon>Bacillati</taxon>
        <taxon>Bacillota</taxon>
        <taxon>Clostridia</taxon>
        <taxon>Peptostreptococcales</taxon>
        <taxon>Peptostreptococcaceae</taxon>
        <taxon>Peptacetobacter</taxon>
    </lineage>
</organism>
<comment type="caution">
    <text evidence="1">The sequence shown here is derived from an EMBL/GenBank/DDBJ whole genome shotgun (WGS) entry which is preliminary data.</text>
</comment>
<reference evidence="1 2" key="1">
    <citation type="submission" date="2008-09" db="EMBL/GenBank/DDBJ databases">
        <authorList>
            <person name="Fulton L."/>
            <person name="Clifton S."/>
            <person name="Fulton B."/>
            <person name="Xu J."/>
            <person name="Minx P."/>
            <person name="Pepin K.H."/>
            <person name="Johnson M."/>
            <person name="Thiruvilangam P."/>
            <person name="Bhonagiri V."/>
            <person name="Nash W.E."/>
            <person name="Mardis E.R."/>
            <person name="Wilson R.K."/>
        </authorList>
    </citation>
    <scope>NUCLEOTIDE SEQUENCE [LARGE SCALE GENOMIC DNA]</scope>
    <source>
        <strain evidence="1 2">DSM 13275</strain>
    </source>
</reference>
<name>B6FWS8_PEPHT</name>
<dbReference type="STRING" id="500633.CLOHIR_00327"/>
<proteinExistence type="predicted"/>
<protein>
    <submittedName>
        <fullName evidence="1">Uncharacterized protein</fullName>
    </submittedName>
</protein>
<gene>
    <name evidence="1" type="ORF">CLOHIR_00327</name>
</gene>
<dbReference type="AlphaFoldDB" id="B6FWS8"/>
<dbReference type="RefSeq" id="WP_006439249.1">
    <property type="nucleotide sequence ID" value="NZ_DS995355.1"/>
</dbReference>
<dbReference type="EMBL" id="ABWP01000011">
    <property type="protein sequence ID" value="EEA85989.1"/>
    <property type="molecule type" value="Genomic_DNA"/>
</dbReference>
<dbReference type="Proteomes" id="UP000003178">
    <property type="component" value="Unassembled WGS sequence"/>
</dbReference>
<evidence type="ECO:0000313" key="1">
    <source>
        <dbReference type="EMBL" id="EEA85989.1"/>
    </source>
</evidence>
<dbReference type="HOGENOM" id="CLU_2842032_0_0_9"/>
<sequence length="65" mass="7757">METININKEVKKPRQKVMDPHKLEVQETYMDKVRDLNDKWAKEKGRRPVMGLCTFGCQMNYLNTK</sequence>
<evidence type="ECO:0000313" key="2">
    <source>
        <dbReference type="Proteomes" id="UP000003178"/>
    </source>
</evidence>